<dbReference type="STRING" id="6313.A0A0K0DPL7"/>
<dbReference type="WBParaSite" id="ACAC_0001370601-mRNA-1">
    <property type="protein sequence ID" value="ACAC_0001370601-mRNA-1"/>
    <property type="gene ID" value="ACAC_0001370601"/>
</dbReference>
<feature type="transmembrane region" description="Helical" evidence="1">
    <location>
        <begin position="138"/>
        <end position="163"/>
    </location>
</feature>
<organism evidence="2 3">
    <name type="scientific">Angiostrongylus cantonensis</name>
    <name type="common">Rat lungworm</name>
    <dbReference type="NCBI Taxonomy" id="6313"/>
    <lineage>
        <taxon>Eukaryota</taxon>
        <taxon>Metazoa</taxon>
        <taxon>Ecdysozoa</taxon>
        <taxon>Nematoda</taxon>
        <taxon>Chromadorea</taxon>
        <taxon>Rhabditida</taxon>
        <taxon>Rhabditina</taxon>
        <taxon>Rhabditomorpha</taxon>
        <taxon>Strongyloidea</taxon>
        <taxon>Metastrongylidae</taxon>
        <taxon>Angiostrongylus</taxon>
    </lineage>
</organism>
<sequence length="272" mass="32067">LWNKMSNEVKWFLYDIAEAFEMPWEEPKQPRVDNQRLCELDPFIQVYTYSIARGWLASLILLLLWTQLSLNYLKATKNIDIGLYFLPRKEVAMPKFDITGAQMILDVAQIAQNLLNFAANFLEKVHSLLTWKDRRVTFVFYCLTIYWLTLSLIFSTGTCLGILKTMWKYLFANLYTQRITLGIRIFITTYLFHRFPRLRKRLDTYGWFYRNLPVKATADILPFMSISTEEHSFGCAYKQMKSTCGQIFNARLNEGYTSTLFASNHCTPYYTI</sequence>
<dbReference type="GO" id="GO:0006915">
    <property type="term" value="P:apoptotic process"/>
    <property type="evidence" value="ECO:0007669"/>
    <property type="project" value="InterPro"/>
</dbReference>
<evidence type="ECO:0000313" key="3">
    <source>
        <dbReference type="WBParaSite" id="ACAC_0001370601-mRNA-1"/>
    </source>
</evidence>
<feature type="transmembrane region" description="Helical" evidence="1">
    <location>
        <begin position="175"/>
        <end position="192"/>
    </location>
</feature>
<dbReference type="Proteomes" id="UP000035642">
    <property type="component" value="Unassembled WGS sequence"/>
</dbReference>
<keyword evidence="1" id="KW-0812">Transmembrane</keyword>
<keyword evidence="1" id="KW-0472">Membrane</keyword>
<dbReference type="PANTHER" id="PTHR37402">
    <property type="entry name" value="GRAM DOMAIN-CONTAINING PROTEIN 4"/>
    <property type="match status" value="1"/>
</dbReference>
<reference evidence="3" key="2">
    <citation type="submission" date="2017-02" db="UniProtKB">
        <authorList>
            <consortium name="WormBaseParasite"/>
        </authorList>
    </citation>
    <scope>IDENTIFICATION</scope>
</reference>
<dbReference type="AlphaFoldDB" id="A0A0K0DPL7"/>
<keyword evidence="1" id="KW-1133">Transmembrane helix</keyword>
<evidence type="ECO:0000313" key="2">
    <source>
        <dbReference type="Proteomes" id="UP000035642"/>
    </source>
</evidence>
<proteinExistence type="predicted"/>
<dbReference type="InterPro" id="IPR037847">
    <property type="entry name" value="GRAMDC4"/>
</dbReference>
<feature type="transmembrane region" description="Helical" evidence="1">
    <location>
        <begin position="46"/>
        <end position="65"/>
    </location>
</feature>
<dbReference type="GO" id="GO:0034164">
    <property type="term" value="P:negative regulation of toll-like receptor 9 signaling pathway"/>
    <property type="evidence" value="ECO:0007669"/>
    <property type="project" value="TreeGrafter"/>
</dbReference>
<evidence type="ECO:0000256" key="1">
    <source>
        <dbReference type="SAM" id="Phobius"/>
    </source>
</evidence>
<dbReference type="PANTHER" id="PTHR37402:SF1">
    <property type="entry name" value="GRAM DOMAIN-CONTAINING PROTEIN 4"/>
    <property type="match status" value="1"/>
</dbReference>
<reference evidence="2" key="1">
    <citation type="submission" date="2012-09" db="EMBL/GenBank/DDBJ databases">
        <authorList>
            <person name="Martin A.A."/>
        </authorList>
    </citation>
    <scope>NUCLEOTIDE SEQUENCE</scope>
</reference>
<name>A0A0K0DPL7_ANGCA</name>
<protein>
    <submittedName>
        <fullName evidence="3">Innexin</fullName>
    </submittedName>
</protein>
<keyword evidence="2" id="KW-1185">Reference proteome</keyword>
<accession>A0A0K0DPL7</accession>